<sequence>MTENRKVELIKKISEDIIRLSVKDKPGRAMSEHEKSIELLARAMCDFSVMYLSPQTDHDEILKGTLSKVKIAFNTIEQSKKHSIVIKRV</sequence>
<name>A0A5C6W3M6_9BACI</name>
<evidence type="ECO:0000313" key="1">
    <source>
        <dbReference type="EMBL" id="TXC91493.1"/>
    </source>
</evidence>
<protein>
    <recommendedName>
        <fullName evidence="3">Group-specific protein</fullName>
    </recommendedName>
</protein>
<evidence type="ECO:0008006" key="3">
    <source>
        <dbReference type="Google" id="ProtNLM"/>
    </source>
</evidence>
<dbReference type="AlphaFoldDB" id="A0A5C6W3M6"/>
<proteinExistence type="predicted"/>
<gene>
    <name evidence="1" type="ORF">FS935_07580</name>
</gene>
<dbReference type="EMBL" id="VOQF01000004">
    <property type="protein sequence ID" value="TXC91493.1"/>
    <property type="molecule type" value="Genomic_DNA"/>
</dbReference>
<reference evidence="1 2" key="1">
    <citation type="journal article" date="2005" name="Int. J. Syst. Evol. Microbiol.">
        <title>Bacillus litoralis sp. nov., isolated from a tidal flat of the Yellow Sea in Korea.</title>
        <authorList>
            <person name="Yoon J.H."/>
            <person name="Oh T.K."/>
        </authorList>
    </citation>
    <scope>NUCLEOTIDE SEQUENCE [LARGE SCALE GENOMIC DNA]</scope>
    <source>
        <strain evidence="1 2">SW-211</strain>
    </source>
</reference>
<evidence type="ECO:0000313" key="2">
    <source>
        <dbReference type="Proteomes" id="UP000321363"/>
    </source>
</evidence>
<keyword evidence="2" id="KW-1185">Reference proteome</keyword>
<dbReference type="RefSeq" id="WP_146947182.1">
    <property type="nucleotide sequence ID" value="NZ_VOQF01000004.1"/>
</dbReference>
<comment type="caution">
    <text evidence="1">The sequence shown here is derived from an EMBL/GenBank/DDBJ whole genome shotgun (WGS) entry which is preliminary data.</text>
</comment>
<accession>A0A5C6W3M6</accession>
<dbReference type="OrthoDB" id="2888103at2"/>
<organism evidence="1 2">
    <name type="scientific">Metabacillus litoralis</name>
    <dbReference type="NCBI Taxonomy" id="152268"/>
    <lineage>
        <taxon>Bacteria</taxon>
        <taxon>Bacillati</taxon>
        <taxon>Bacillota</taxon>
        <taxon>Bacilli</taxon>
        <taxon>Bacillales</taxon>
        <taxon>Bacillaceae</taxon>
        <taxon>Metabacillus</taxon>
    </lineage>
</organism>
<dbReference type="Proteomes" id="UP000321363">
    <property type="component" value="Unassembled WGS sequence"/>
</dbReference>